<organism evidence="1">
    <name type="scientific">Octopus bimaculoides</name>
    <name type="common">California two-spotted octopus</name>
    <dbReference type="NCBI Taxonomy" id="37653"/>
    <lineage>
        <taxon>Eukaryota</taxon>
        <taxon>Metazoa</taxon>
        <taxon>Spiralia</taxon>
        <taxon>Lophotrochozoa</taxon>
        <taxon>Mollusca</taxon>
        <taxon>Cephalopoda</taxon>
        <taxon>Coleoidea</taxon>
        <taxon>Octopodiformes</taxon>
        <taxon>Octopoda</taxon>
        <taxon>Incirrata</taxon>
        <taxon>Octopodidae</taxon>
        <taxon>Octopus</taxon>
    </lineage>
</organism>
<proteinExistence type="predicted"/>
<evidence type="ECO:0000313" key="1">
    <source>
        <dbReference type="EMBL" id="KOF90225.1"/>
    </source>
</evidence>
<protein>
    <submittedName>
        <fullName evidence="1">Uncharacterized protein</fullName>
    </submittedName>
</protein>
<dbReference type="EMBL" id="KQ417798">
    <property type="protein sequence ID" value="KOF90225.1"/>
    <property type="molecule type" value="Genomic_DNA"/>
</dbReference>
<reference evidence="1" key="1">
    <citation type="submission" date="2015-07" db="EMBL/GenBank/DDBJ databases">
        <title>MeaNS - Measles Nucleotide Surveillance Program.</title>
        <authorList>
            <person name="Tran T."/>
            <person name="Druce J."/>
        </authorList>
    </citation>
    <scope>NUCLEOTIDE SEQUENCE</scope>
    <source>
        <strain evidence="1">UCB-OBI-ISO-001</strain>
        <tissue evidence="1">Gonad</tissue>
    </source>
</reference>
<name>A0A0L8HN96_OCTBM</name>
<dbReference type="AlphaFoldDB" id="A0A0L8HN96"/>
<gene>
    <name evidence="1" type="ORF">OCBIM_22011530mg</name>
</gene>
<accession>A0A0L8HN96</accession>
<sequence length="33" mass="3983">MVDLLVRTPDSVAWKVENYLQTKDRTRKLETEF</sequence>